<dbReference type="InterPro" id="IPR008258">
    <property type="entry name" value="Transglycosylase_SLT_dom_1"/>
</dbReference>
<evidence type="ECO:0000313" key="4">
    <source>
        <dbReference type="Proteomes" id="UP000198647"/>
    </source>
</evidence>
<dbReference type="PANTHER" id="PTHR37423">
    <property type="entry name" value="SOLUBLE LYTIC MUREIN TRANSGLYCOSYLASE-RELATED"/>
    <property type="match status" value="1"/>
</dbReference>
<accession>A0A1H3I2D2</accession>
<name>A0A1H3I2D2_9BACI</name>
<keyword evidence="4" id="KW-1185">Reference proteome</keyword>
<organism evidence="3 4">
    <name type="scientific">Salimicrobium album</name>
    <dbReference type="NCBI Taxonomy" id="50717"/>
    <lineage>
        <taxon>Bacteria</taxon>
        <taxon>Bacillati</taxon>
        <taxon>Bacillota</taxon>
        <taxon>Bacilli</taxon>
        <taxon>Bacillales</taxon>
        <taxon>Bacillaceae</taxon>
        <taxon>Salimicrobium</taxon>
    </lineage>
</organism>
<feature type="domain" description="Transglycosylase SLT" evidence="2">
    <location>
        <begin position="89"/>
        <end position="197"/>
    </location>
</feature>
<evidence type="ECO:0000313" key="3">
    <source>
        <dbReference type="EMBL" id="SDY21861.1"/>
    </source>
</evidence>
<comment type="caution">
    <text evidence="3">The sequence shown here is derived from an EMBL/GenBank/DDBJ whole genome shotgun (WGS) entry which is preliminary data.</text>
</comment>
<sequence length="205" mass="22356">MINMNDFQSMMQMQATKNVQGNRGVESPGAGLQQMLFQNILKASMDTLLSSAEEKEAQTPVQIFIGVQAPPITEISGEEESEKSDVDGLIREASERFGVREDLIRSVIQAESNFNPEAVSHAGAQGLMQLMPGTADALGVRDPMNPEENVMGGTKYLRDMLTRYDGNEQLALAAYNAGPGNVDKYGGIPPFQETKNYVNKVLNIV</sequence>
<dbReference type="SUPFAM" id="SSF53955">
    <property type="entry name" value="Lysozyme-like"/>
    <property type="match status" value="1"/>
</dbReference>
<dbReference type="PANTHER" id="PTHR37423:SF2">
    <property type="entry name" value="MEMBRANE-BOUND LYTIC MUREIN TRANSGLYCOSYLASE C"/>
    <property type="match status" value="1"/>
</dbReference>
<evidence type="ECO:0000256" key="1">
    <source>
        <dbReference type="ARBA" id="ARBA00007734"/>
    </source>
</evidence>
<evidence type="ECO:0000259" key="2">
    <source>
        <dbReference type="Pfam" id="PF01464"/>
    </source>
</evidence>
<dbReference type="Proteomes" id="UP000198647">
    <property type="component" value="Unassembled WGS sequence"/>
</dbReference>
<dbReference type="EMBL" id="FNOS01000006">
    <property type="protein sequence ID" value="SDY21861.1"/>
    <property type="molecule type" value="Genomic_DNA"/>
</dbReference>
<dbReference type="Pfam" id="PF01464">
    <property type="entry name" value="SLT"/>
    <property type="match status" value="1"/>
</dbReference>
<dbReference type="InterPro" id="IPR000189">
    <property type="entry name" value="Transglyc_AS"/>
</dbReference>
<proteinExistence type="inferred from homology"/>
<dbReference type="Gene3D" id="1.10.530.10">
    <property type="match status" value="1"/>
</dbReference>
<dbReference type="CDD" id="cd00254">
    <property type="entry name" value="LT-like"/>
    <property type="match status" value="1"/>
</dbReference>
<comment type="similarity">
    <text evidence="1">Belongs to the transglycosylase Slt family.</text>
</comment>
<dbReference type="PROSITE" id="PS00922">
    <property type="entry name" value="TRANSGLYCOSYLASE"/>
    <property type="match status" value="1"/>
</dbReference>
<gene>
    <name evidence="3" type="ORF">SAMN04488081_2384</name>
</gene>
<dbReference type="InterPro" id="IPR023346">
    <property type="entry name" value="Lysozyme-like_dom_sf"/>
</dbReference>
<reference evidence="3 4" key="1">
    <citation type="submission" date="2016-10" db="EMBL/GenBank/DDBJ databases">
        <authorList>
            <person name="Varghese N."/>
            <person name="Submissions S."/>
        </authorList>
    </citation>
    <scope>NUCLEOTIDE SEQUENCE [LARGE SCALE GENOMIC DNA]</scope>
    <source>
        <strain evidence="3 4">DSM 20748</strain>
    </source>
</reference>
<protein>
    <submittedName>
        <fullName evidence="3">Transglycosylase SLT domain-containing protein</fullName>
    </submittedName>
</protein>